<dbReference type="Gene3D" id="3.20.20.70">
    <property type="entry name" value="Aldolase class I"/>
    <property type="match status" value="1"/>
</dbReference>
<feature type="domain" description="N-(5'phosphoribosyl) anthranilate isomerase (PRAI)" evidence="10">
    <location>
        <begin position="4"/>
        <end position="200"/>
    </location>
</feature>
<evidence type="ECO:0000256" key="8">
    <source>
        <dbReference type="ARBA" id="ARBA00023235"/>
    </source>
</evidence>
<gene>
    <name evidence="9 11" type="primary">trpF</name>
    <name evidence="11" type="ORF">SPI02_01010</name>
</gene>
<evidence type="ECO:0000256" key="4">
    <source>
        <dbReference type="ARBA" id="ARBA00022272"/>
    </source>
</evidence>
<reference evidence="11 12" key="1">
    <citation type="submission" date="2019-07" db="EMBL/GenBank/DDBJ databases">
        <title>Whole genome shotgun sequence of Staphylococcus piscifermentans NBRC 109625.</title>
        <authorList>
            <person name="Hosoyama A."/>
            <person name="Uohara A."/>
            <person name="Ohji S."/>
            <person name="Ichikawa N."/>
        </authorList>
    </citation>
    <scope>NUCLEOTIDE SEQUENCE [LARGE SCALE GENOMIC DNA]</scope>
    <source>
        <strain evidence="11 12">NBRC 109625</strain>
    </source>
</reference>
<keyword evidence="6 9" id="KW-0822">Tryptophan biosynthesis</keyword>
<keyword evidence="7 9" id="KW-0057">Aromatic amino acid biosynthesis</keyword>
<proteinExistence type="inferred from homology"/>
<evidence type="ECO:0000256" key="1">
    <source>
        <dbReference type="ARBA" id="ARBA00001164"/>
    </source>
</evidence>
<organism evidence="11 12">
    <name type="scientific">Staphylococcus piscifermentans</name>
    <dbReference type="NCBI Taxonomy" id="70258"/>
    <lineage>
        <taxon>Bacteria</taxon>
        <taxon>Bacillati</taxon>
        <taxon>Bacillota</taxon>
        <taxon>Bacilli</taxon>
        <taxon>Bacillales</taxon>
        <taxon>Staphylococcaceae</taxon>
        <taxon>Staphylococcus</taxon>
    </lineage>
</organism>
<dbReference type="PANTHER" id="PTHR42894">
    <property type="entry name" value="N-(5'-PHOSPHORIBOSYL)ANTHRANILATE ISOMERASE"/>
    <property type="match status" value="1"/>
</dbReference>
<evidence type="ECO:0000256" key="7">
    <source>
        <dbReference type="ARBA" id="ARBA00023141"/>
    </source>
</evidence>
<evidence type="ECO:0000256" key="2">
    <source>
        <dbReference type="ARBA" id="ARBA00004664"/>
    </source>
</evidence>
<comment type="pathway">
    <text evidence="2 9">Amino-acid biosynthesis; L-tryptophan biosynthesis; L-tryptophan from chorismate: step 3/5.</text>
</comment>
<dbReference type="GO" id="GO:0000162">
    <property type="term" value="P:L-tryptophan biosynthetic process"/>
    <property type="evidence" value="ECO:0007669"/>
    <property type="project" value="UniProtKB-UniRule"/>
</dbReference>
<evidence type="ECO:0000259" key="10">
    <source>
        <dbReference type="Pfam" id="PF00697"/>
    </source>
</evidence>
<keyword evidence="12" id="KW-1185">Reference proteome</keyword>
<evidence type="ECO:0000256" key="3">
    <source>
        <dbReference type="ARBA" id="ARBA00012572"/>
    </source>
</evidence>
<dbReference type="EC" id="5.3.1.24" evidence="3 9"/>
<dbReference type="InterPro" id="IPR011060">
    <property type="entry name" value="RibuloseP-bd_barrel"/>
</dbReference>
<name>A0A239U447_9STAP</name>
<evidence type="ECO:0000313" key="11">
    <source>
        <dbReference type="EMBL" id="GEP83516.1"/>
    </source>
</evidence>
<dbReference type="UniPathway" id="UPA00035">
    <property type="reaction ID" value="UER00042"/>
</dbReference>
<comment type="catalytic activity">
    <reaction evidence="1 9">
        <text>N-(5-phospho-beta-D-ribosyl)anthranilate = 1-(2-carboxyphenylamino)-1-deoxy-D-ribulose 5-phosphate</text>
        <dbReference type="Rhea" id="RHEA:21540"/>
        <dbReference type="ChEBI" id="CHEBI:18277"/>
        <dbReference type="ChEBI" id="CHEBI:58613"/>
        <dbReference type="EC" id="5.3.1.24"/>
    </reaction>
</comment>
<dbReference type="SUPFAM" id="SSF51366">
    <property type="entry name" value="Ribulose-phoshate binding barrel"/>
    <property type="match status" value="1"/>
</dbReference>
<dbReference type="HAMAP" id="MF_00135">
    <property type="entry name" value="PRAI"/>
    <property type="match status" value="1"/>
</dbReference>
<dbReference type="InterPro" id="IPR044643">
    <property type="entry name" value="TrpF_fam"/>
</dbReference>
<dbReference type="Proteomes" id="UP000321736">
    <property type="component" value="Unassembled WGS sequence"/>
</dbReference>
<dbReference type="Pfam" id="PF00697">
    <property type="entry name" value="PRAI"/>
    <property type="match status" value="1"/>
</dbReference>
<protein>
    <recommendedName>
        <fullName evidence="4 9">N-(5'-phosphoribosyl)anthranilate isomerase</fullName>
        <shortName evidence="9">PRAI</shortName>
        <ecNumber evidence="3 9">5.3.1.24</ecNumber>
    </recommendedName>
</protein>
<keyword evidence="5 9" id="KW-0028">Amino-acid biosynthesis</keyword>
<dbReference type="OrthoDB" id="9786954at2"/>
<accession>A0A239U447</accession>
<evidence type="ECO:0000256" key="9">
    <source>
        <dbReference type="HAMAP-Rule" id="MF_00135"/>
    </source>
</evidence>
<dbReference type="EMBL" id="BKAR01000001">
    <property type="protein sequence ID" value="GEP83516.1"/>
    <property type="molecule type" value="Genomic_DNA"/>
</dbReference>
<evidence type="ECO:0000256" key="6">
    <source>
        <dbReference type="ARBA" id="ARBA00022822"/>
    </source>
</evidence>
<evidence type="ECO:0000256" key="5">
    <source>
        <dbReference type="ARBA" id="ARBA00022605"/>
    </source>
</evidence>
<dbReference type="InterPro" id="IPR013785">
    <property type="entry name" value="Aldolase_TIM"/>
</dbReference>
<dbReference type="NCBIfam" id="NF010563">
    <property type="entry name" value="PRK13958.1"/>
    <property type="match status" value="1"/>
</dbReference>
<comment type="caution">
    <text evidence="11">The sequence shown here is derived from an EMBL/GenBank/DDBJ whole genome shotgun (WGS) entry which is preliminary data.</text>
</comment>
<dbReference type="AlphaFoldDB" id="A0A239U447"/>
<evidence type="ECO:0000313" key="12">
    <source>
        <dbReference type="Proteomes" id="UP000321736"/>
    </source>
</evidence>
<dbReference type="PANTHER" id="PTHR42894:SF1">
    <property type="entry name" value="N-(5'-PHOSPHORIBOSYL)ANTHRANILATE ISOMERASE"/>
    <property type="match status" value="1"/>
</dbReference>
<keyword evidence="8 9" id="KW-0413">Isomerase</keyword>
<dbReference type="GO" id="GO:0004640">
    <property type="term" value="F:phosphoribosylanthranilate isomerase activity"/>
    <property type="evidence" value="ECO:0007669"/>
    <property type="project" value="UniProtKB-UniRule"/>
</dbReference>
<comment type="similarity">
    <text evidence="9">Belongs to the TrpF family.</text>
</comment>
<sequence length="209" mass="23795">MFLKYCGFQTQDDIKYAVEEDIDAIGFIHYPKSKRHQSLDEIEILSNLVPDSIYRVAVVVNPTSDIINLLVSKTNINAVQFHGDEEKQLLRWCKKTYPSIKIIKALPANAELLTKIQQYKDDTELFIIDTPSIHYGGTGTSFDWRILDDIEDVPYLVAGGMNKAKIQQFESLNLNTFGYDIASGIETDGKKDPLKMREIAEYVKGEKQI</sequence>
<dbReference type="InterPro" id="IPR001240">
    <property type="entry name" value="PRAI_dom"/>
</dbReference>
<dbReference type="RefSeq" id="WP_095105403.1">
    <property type="nucleotide sequence ID" value="NZ_BKAR01000001.1"/>
</dbReference>
<dbReference type="CDD" id="cd00405">
    <property type="entry name" value="PRAI"/>
    <property type="match status" value="1"/>
</dbReference>